<dbReference type="UniPathway" id="UPA00138"/>
<dbReference type="HAMAP" id="MF_01854">
    <property type="entry name" value="FBPase_class3"/>
    <property type="match status" value="1"/>
</dbReference>
<dbReference type="RefSeq" id="WP_044943384.1">
    <property type="nucleotide sequence ID" value="NZ_KN174168.1"/>
</dbReference>
<keyword evidence="6" id="KW-1185">Reference proteome</keyword>
<gene>
    <name evidence="4" type="primary">fbp</name>
    <name evidence="5" type="ORF">HMPREF9460_03902</name>
</gene>
<dbReference type="eggNOG" id="COG3855">
    <property type="taxonomic scope" value="Bacteria"/>
</dbReference>
<dbReference type="Proteomes" id="UP000029585">
    <property type="component" value="Unassembled WGS sequence"/>
</dbReference>
<proteinExistence type="inferred from homology"/>
<comment type="catalytic activity">
    <reaction evidence="4">
        <text>beta-D-fructose 1,6-bisphosphate + H2O = beta-D-fructose 6-phosphate + phosphate</text>
        <dbReference type="Rhea" id="RHEA:11064"/>
        <dbReference type="ChEBI" id="CHEBI:15377"/>
        <dbReference type="ChEBI" id="CHEBI:32966"/>
        <dbReference type="ChEBI" id="CHEBI:43474"/>
        <dbReference type="ChEBI" id="CHEBI:57634"/>
        <dbReference type="EC" id="3.1.3.11"/>
    </reaction>
</comment>
<dbReference type="InterPro" id="IPR009164">
    <property type="entry name" value="FBPtase_class3"/>
</dbReference>
<dbReference type="InterPro" id="IPR029052">
    <property type="entry name" value="Metallo-depent_PP-like"/>
</dbReference>
<name>A0A096D5P3_FLAPL</name>
<dbReference type="EMBL" id="ADLO01000118">
    <property type="protein sequence ID" value="KGF52844.1"/>
    <property type="molecule type" value="Genomic_DNA"/>
</dbReference>
<evidence type="ECO:0000313" key="6">
    <source>
        <dbReference type="Proteomes" id="UP000029585"/>
    </source>
</evidence>
<evidence type="ECO:0000313" key="5">
    <source>
        <dbReference type="EMBL" id="KGF52844.1"/>
    </source>
</evidence>
<dbReference type="GO" id="GO:0006094">
    <property type="term" value="P:gluconeogenesis"/>
    <property type="evidence" value="ECO:0007669"/>
    <property type="project" value="UniProtKB-UniRule"/>
</dbReference>
<keyword evidence="2 4" id="KW-0464">Manganese</keyword>
<comment type="caution">
    <text evidence="5">The sequence shown here is derived from an EMBL/GenBank/DDBJ whole genome shotgun (WGS) entry which is preliminary data.</text>
</comment>
<dbReference type="Pfam" id="PF06874">
    <property type="entry name" value="FBPase_2"/>
    <property type="match status" value="1"/>
</dbReference>
<dbReference type="EC" id="3.1.3.11" evidence="4"/>
<reference evidence="5 6" key="1">
    <citation type="submission" date="2011-08" db="EMBL/GenBank/DDBJ databases">
        <title>The Genome Sequence of Clostridium orbiscindens 1_3_50AFAA.</title>
        <authorList>
            <consortium name="The Broad Institute Genome Sequencing Platform"/>
            <person name="Earl A."/>
            <person name="Ward D."/>
            <person name="Feldgarden M."/>
            <person name="Gevers D."/>
            <person name="Daigneault M."/>
            <person name="Strauss J."/>
            <person name="Allen-Vercoe E."/>
            <person name="Young S.K."/>
            <person name="Zeng Q."/>
            <person name="Gargeya S."/>
            <person name="Fitzgerald M."/>
            <person name="Haas B."/>
            <person name="Abouelleil A."/>
            <person name="Alvarado L."/>
            <person name="Arachchi H.M."/>
            <person name="Berlin A."/>
            <person name="Brown A."/>
            <person name="Chapman S.B."/>
            <person name="Chen Z."/>
            <person name="Dunbar C."/>
            <person name="Freedman E."/>
            <person name="Gearin G."/>
            <person name="Gellesch M."/>
            <person name="Goldberg J."/>
            <person name="Griggs A."/>
            <person name="Gujja S."/>
            <person name="Heiman D."/>
            <person name="Howarth C."/>
            <person name="Larson L."/>
            <person name="Lui A."/>
            <person name="MacDonald P.J.P."/>
            <person name="Montmayeur A."/>
            <person name="Murphy C."/>
            <person name="Neiman D."/>
            <person name="Pearson M."/>
            <person name="Priest M."/>
            <person name="Roberts A."/>
            <person name="Saif S."/>
            <person name="Shea T."/>
            <person name="Shenoy N."/>
            <person name="Sisk P."/>
            <person name="Stolte C."/>
            <person name="Sykes S."/>
            <person name="Wortman J."/>
            <person name="Nusbaum C."/>
            <person name="Birren B."/>
        </authorList>
    </citation>
    <scope>NUCLEOTIDE SEQUENCE [LARGE SCALE GENOMIC DNA]</scope>
    <source>
        <strain evidence="5 6">1_3_50AFAA</strain>
    </source>
</reference>
<dbReference type="GO" id="GO:0042132">
    <property type="term" value="F:fructose 1,6-bisphosphate 1-phosphatase activity"/>
    <property type="evidence" value="ECO:0007669"/>
    <property type="project" value="UniProtKB-UniRule"/>
</dbReference>
<keyword evidence="1 4" id="KW-0378">Hydrolase</keyword>
<dbReference type="HOGENOM" id="CLU_028392_2_0_9"/>
<dbReference type="PATRIC" id="fig|742738.3.peg.4018"/>
<sequence length="664" mass="75637">MKPTQACRPENLHYLKMLARQYPTVQAASTEIINLQAILNLPKGTEHFVSDVHGEYEAFLHILNSASGVVREKLDDLFAATVSKAERDQLATLIYYPKEKLEEIQRETPDMREWYRITFHRLIEICRLVSSKYTRSKVRKAMPREYAYIIDEMLHTHYEDNDKRDYYENIISTIIDTGRASNFLVQLCELIKRLAVDHLHVVGDIFDRGPRADIILDSLLDYHSVDIQWGNHDVLWMGAASGSRTLVATVLANSLRYNNLEVIETGYGISLRPLSVFANEVYRDTDVSRFSVKLTGEEAERYTEKDKLLSARMYKAITMILFKLEGQKILRNPDFGMADRLLLDKIDYESRTVTVDGRAYPMLDTDFPTVNPADPYALTPEEEILIHQLTLSFLHSEKLQRHVRFLYSKGSLYKIFNGNLLFHGCIPMAADGSLLSFPVNGGRLSGKAFLDYADLAARRAYYSAPGSAERAAGMDFLWFLWAGRNSPIFGRDRMTTFERRFLADESTWTEPKNVYYQLYNDPEICEALLREFGLEGPHCHIINGHVPVKSKKGESPMKGGGRLLVIDGGFCKAYQQTTGIAGYTLIYNSACYRLVSHEPFVGRAEAIRTSQDIASTSVVFERLESRLKIAGTDVGRQLQEQIDDLMALLLAYRSGAIAEDHKEY</sequence>
<dbReference type="SUPFAM" id="SSF56300">
    <property type="entry name" value="Metallo-dependent phosphatases"/>
    <property type="match status" value="1"/>
</dbReference>
<comment type="pathway">
    <text evidence="4">Carbohydrate biosynthesis; gluconeogenesis.</text>
</comment>
<evidence type="ECO:0000256" key="2">
    <source>
        <dbReference type="ARBA" id="ARBA00023211"/>
    </source>
</evidence>
<protein>
    <recommendedName>
        <fullName evidence="4">Fructose-1,6-bisphosphatase class 3</fullName>
        <shortName evidence="4">FBPase class 3</shortName>
        <ecNumber evidence="4">3.1.3.11</ecNumber>
    </recommendedName>
    <alternativeName>
        <fullName evidence="4">D-fructose-1,6-bisphosphate 1-phosphohydrolase class 3</fullName>
    </alternativeName>
</protein>
<comment type="similarity">
    <text evidence="4">Belongs to the FBPase class 3 family.</text>
</comment>
<keyword evidence="3 4" id="KW-0119">Carbohydrate metabolism</keyword>
<accession>A0A096D5P3</accession>
<evidence type="ECO:0000256" key="4">
    <source>
        <dbReference type="HAMAP-Rule" id="MF_01854"/>
    </source>
</evidence>
<evidence type="ECO:0000256" key="1">
    <source>
        <dbReference type="ARBA" id="ARBA00022801"/>
    </source>
</evidence>
<comment type="cofactor">
    <cofactor evidence="4">
        <name>Mn(2+)</name>
        <dbReference type="ChEBI" id="CHEBI:29035"/>
    </cofactor>
</comment>
<dbReference type="PIRSF" id="PIRSF000906">
    <property type="entry name" value="FBPtase_Bacill"/>
    <property type="match status" value="1"/>
</dbReference>
<organism evidence="5 6">
    <name type="scientific">Flavonifractor plautii 1_3_50AFAA</name>
    <dbReference type="NCBI Taxonomy" id="742738"/>
    <lineage>
        <taxon>Bacteria</taxon>
        <taxon>Bacillati</taxon>
        <taxon>Bacillota</taxon>
        <taxon>Clostridia</taxon>
        <taxon>Eubacteriales</taxon>
        <taxon>Oscillospiraceae</taxon>
        <taxon>Flavonifractor</taxon>
    </lineage>
</organism>
<dbReference type="Gene3D" id="3.60.21.10">
    <property type="match status" value="1"/>
</dbReference>
<evidence type="ECO:0000256" key="3">
    <source>
        <dbReference type="ARBA" id="ARBA00023277"/>
    </source>
</evidence>
<dbReference type="AlphaFoldDB" id="A0A096D5P3"/>